<dbReference type="InterPro" id="IPR019897">
    <property type="entry name" value="RidA_CS"/>
</dbReference>
<dbReference type="PANTHER" id="PTHR11803:SF39">
    <property type="entry name" value="2-IMINOBUTANOATE_2-IMINOPROPANOATE DEAMINASE"/>
    <property type="match status" value="1"/>
</dbReference>
<dbReference type="STRING" id="1533.SAMN05443638_101212"/>
<dbReference type="EMBL" id="FQVM01000001">
    <property type="protein sequence ID" value="SHE36642.1"/>
    <property type="molecule type" value="Genomic_DNA"/>
</dbReference>
<dbReference type="RefSeq" id="WP_072892365.1">
    <property type="nucleotide sequence ID" value="NZ_FQVM01000001.1"/>
</dbReference>
<sequence>MNREVISTKDAPGAIGPYSQGIKIGDFIFTSGQLPINPKTGELISDVKEATKTSLENVKAILEDVGSSLDKVVKTTVFLKDLNDFAAVNEVYGEYFKELPPARSCFQVGKLPKDAVLEIEVIAHI</sequence>
<evidence type="ECO:0000256" key="1">
    <source>
        <dbReference type="ARBA" id="ARBA00010552"/>
    </source>
</evidence>
<evidence type="ECO:0000313" key="2">
    <source>
        <dbReference type="EMBL" id="SHE36642.1"/>
    </source>
</evidence>
<dbReference type="GO" id="GO:0005829">
    <property type="term" value="C:cytosol"/>
    <property type="evidence" value="ECO:0007669"/>
    <property type="project" value="TreeGrafter"/>
</dbReference>
<protein>
    <submittedName>
        <fullName evidence="2">2-iminobutanoate/2-iminopropanoate deaminase</fullName>
    </submittedName>
</protein>
<dbReference type="AlphaFoldDB" id="A0A1M4SWQ3"/>
<accession>A0A1M4SWQ3</accession>
<dbReference type="InterPro" id="IPR006056">
    <property type="entry name" value="RidA"/>
</dbReference>
<dbReference type="CDD" id="cd00448">
    <property type="entry name" value="YjgF_YER057c_UK114_family"/>
    <property type="match status" value="1"/>
</dbReference>
<dbReference type="Gene3D" id="3.30.1330.40">
    <property type="entry name" value="RutC-like"/>
    <property type="match status" value="1"/>
</dbReference>
<dbReference type="NCBIfam" id="TIGR00004">
    <property type="entry name" value="Rid family detoxifying hydrolase"/>
    <property type="match status" value="1"/>
</dbReference>
<dbReference type="InterPro" id="IPR006175">
    <property type="entry name" value="YjgF/YER057c/UK114"/>
</dbReference>
<comment type="similarity">
    <text evidence="1">Belongs to the RutC family.</text>
</comment>
<keyword evidence="3" id="KW-1185">Reference proteome</keyword>
<organism evidence="2 3">
    <name type="scientific">Clostridium fallax</name>
    <dbReference type="NCBI Taxonomy" id="1533"/>
    <lineage>
        <taxon>Bacteria</taxon>
        <taxon>Bacillati</taxon>
        <taxon>Bacillota</taxon>
        <taxon>Clostridia</taxon>
        <taxon>Eubacteriales</taxon>
        <taxon>Clostridiaceae</taxon>
        <taxon>Clostridium</taxon>
    </lineage>
</organism>
<proteinExistence type="inferred from homology"/>
<reference evidence="2 3" key="1">
    <citation type="submission" date="2016-11" db="EMBL/GenBank/DDBJ databases">
        <authorList>
            <person name="Jaros S."/>
            <person name="Januszkiewicz K."/>
            <person name="Wedrychowicz H."/>
        </authorList>
    </citation>
    <scope>NUCLEOTIDE SEQUENCE [LARGE SCALE GENOMIC DNA]</scope>
    <source>
        <strain evidence="2 3">DSM 2631</strain>
    </source>
</reference>
<dbReference type="Pfam" id="PF01042">
    <property type="entry name" value="Ribonuc_L-PSP"/>
    <property type="match status" value="1"/>
</dbReference>
<dbReference type="SUPFAM" id="SSF55298">
    <property type="entry name" value="YjgF-like"/>
    <property type="match status" value="1"/>
</dbReference>
<dbReference type="InterPro" id="IPR035959">
    <property type="entry name" value="RutC-like_sf"/>
</dbReference>
<dbReference type="PROSITE" id="PS01094">
    <property type="entry name" value="UPF0076"/>
    <property type="match status" value="1"/>
</dbReference>
<dbReference type="OrthoDB" id="9803101at2"/>
<evidence type="ECO:0000313" key="3">
    <source>
        <dbReference type="Proteomes" id="UP000184035"/>
    </source>
</evidence>
<name>A0A1M4SWQ3_9CLOT</name>
<dbReference type="Proteomes" id="UP000184035">
    <property type="component" value="Unassembled WGS sequence"/>
</dbReference>
<dbReference type="PANTHER" id="PTHR11803">
    <property type="entry name" value="2-IMINOBUTANOATE/2-IMINOPROPANOATE DEAMINASE RIDA"/>
    <property type="match status" value="1"/>
</dbReference>
<gene>
    <name evidence="2" type="ORF">SAMN05443638_101212</name>
</gene>
<dbReference type="GO" id="GO:0019239">
    <property type="term" value="F:deaminase activity"/>
    <property type="evidence" value="ECO:0007669"/>
    <property type="project" value="TreeGrafter"/>
</dbReference>
<dbReference type="FunFam" id="3.30.1330.40:FF:000001">
    <property type="entry name" value="L-PSP family endoribonuclease"/>
    <property type="match status" value="1"/>
</dbReference>